<dbReference type="GO" id="GO:0003677">
    <property type="term" value="F:DNA binding"/>
    <property type="evidence" value="ECO:0007669"/>
    <property type="project" value="UniProtKB-UniRule"/>
</dbReference>
<dbReference type="SUPFAM" id="SSF46689">
    <property type="entry name" value="Homeodomain-like"/>
    <property type="match status" value="1"/>
</dbReference>
<evidence type="ECO:0000256" key="2">
    <source>
        <dbReference type="PROSITE-ProRule" id="PRU00335"/>
    </source>
</evidence>
<comment type="caution">
    <text evidence="4">The sequence shown here is derived from an EMBL/GenBank/DDBJ whole genome shotgun (WGS) entry which is preliminary data.</text>
</comment>
<dbReference type="PROSITE" id="PS50977">
    <property type="entry name" value="HTH_TETR_2"/>
    <property type="match status" value="1"/>
</dbReference>
<dbReference type="InterPro" id="IPR001647">
    <property type="entry name" value="HTH_TetR"/>
</dbReference>
<feature type="domain" description="HTH tetR-type" evidence="3">
    <location>
        <begin position="3"/>
        <end position="63"/>
    </location>
</feature>
<protein>
    <submittedName>
        <fullName evidence="4">TetR/AcrR family transcriptional regulator</fullName>
    </submittedName>
</protein>
<dbReference type="EMBL" id="JAFKCV010000010">
    <property type="protein sequence ID" value="MBN7826751.1"/>
    <property type="molecule type" value="Genomic_DNA"/>
</dbReference>
<dbReference type="RefSeq" id="WP_206574864.1">
    <property type="nucleotide sequence ID" value="NZ_JAFKCV010000010.1"/>
</dbReference>
<dbReference type="AlphaFoldDB" id="A0A939DRU9"/>
<evidence type="ECO:0000313" key="4">
    <source>
        <dbReference type="EMBL" id="MBN7826751.1"/>
    </source>
</evidence>
<dbReference type="PANTHER" id="PTHR43479">
    <property type="entry name" value="ACREF/ENVCD OPERON REPRESSOR-RELATED"/>
    <property type="match status" value="1"/>
</dbReference>
<dbReference type="PRINTS" id="PR00455">
    <property type="entry name" value="HTHTETR"/>
</dbReference>
<name>A0A939DRU9_9ALTE</name>
<accession>A0A939DRU9</accession>
<evidence type="ECO:0000256" key="1">
    <source>
        <dbReference type="ARBA" id="ARBA00023125"/>
    </source>
</evidence>
<evidence type="ECO:0000313" key="5">
    <source>
        <dbReference type="Proteomes" id="UP000664654"/>
    </source>
</evidence>
<dbReference type="InterPro" id="IPR009057">
    <property type="entry name" value="Homeodomain-like_sf"/>
</dbReference>
<evidence type="ECO:0000259" key="3">
    <source>
        <dbReference type="PROSITE" id="PS50977"/>
    </source>
</evidence>
<feature type="DNA-binding region" description="H-T-H motif" evidence="2">
    <location>
        <begin position="26"/>
        <end position="45"/>
    </location>
</feature>
<sequence>MANKTAERILLTSLELFNQHGEASVTSVDIALELDISPGNLYYHFKGKEVIVLALFDMYRQQLKRLLAAPDHQFTLEEFFYFLYLLLDAIATFRFLYRNPADLMEKYPELARSFKALIQNMEDALLALLSQFQGSGSLTLAAQQLPLLAEQLGLVFSQAANYYLLKGQSVDSTTFSQKTLMVLLFLLKPHMDAGQAQLAELEHWIQAGQFGQPSGSDAE</sequence>
<gene>
    <name evidence="4" type="ORF">J0A66_16060</name>
</gene>
<reference evidence="4" key="1">
    <citation type="submission" date="2021-03" db="EMBL/GenBank/DDBJ databases">
        <title>novel species isolated from a fishpond in China.</title>
        <authorList>
            <person name="Lu H."/>
            <person name="Cai Z."/>
        </authorList>
    </citation>
    <scope>NUCLEOTIDE SEQUENCE</scope>
    <source>
        <strain evidence="4">JCM 30855</strain>
    </source>
</reference>
<dbReference type="Proteomes" id="UP000664654">
    <property type="component" value="Unassembled WGS sequence"/>
</dbReference>
<keyword evidence="1 2" id="KW-0238">DNA-binding</keyword>
<dbReference type="InterPro" id="IPR025722">
    <property type="entry name" value="TetR"/>
</dbReference>
<dbReference type="Gene3D" id="1.10.357.10">
    <property type="entry name" value="Tetracycline Repressor, domain 2"/>
    <property type="match status" value="1"/>
</dbReference>
<dbReference type="PANTHER" id="PTHR43479:SF12">
    <property type="entry name" value="TRANSCRIPTIONAL REGULATORY PROTEIN"/>
    <property type="match status" value="1"/>
</dbReference>
<dbReference type="Pfam" id="PF13972">
    <property type="entry name" value="TetR"/>
    <property type="match status" value="1"/>
</dbReference>
<organism evidence="4 5">
    <name type="scientific">Bowmanella dokdonensis</name>
    <dbReference type="NCBI Taxonomy" id="751969"/>
    <lineage>
        <taxon>Bacteria</taxon>
        <taxon>Pseudomonadati</taxon>
        <taxon>Pseudomonadota</taxon>
        <taxon>Gammaproteobacteria</taxon>
        <taxon>Alteromonadales</taxon>
        <taxon>Alteromonadaceae</taxon>
        <taxon>Bowmanella</taxon>
    </lineage>
</organism>
<keyword evidence="5" id="KW-1185">Reference proteome</keyword>
<proteinExistence type="predicted"/>
<dbReference type="InterPro" id="IPR050624">
    <property type="entry name" value="HTH-type_Tx_Regulator"/>
</dbReference>
<dbReference type="Pfam" id="PF00440">
    <property type="entry name" value="TetR_N"/>
    <property type="match status" value="1"/>
</dbReference>